<dbReference type="SFLD" id="SFLDS00029">
    <property type="entry name" value="Radical_SAM"/>
    <property type="match status" value="1"/>
</dbReference>
<evidence type="ECO:0000259" key="8">
    <source>
        <dbReference type="PROSITE" id="PS51379"/>
    </source>
</evidence>
<dbReference type="Pfam" id="PF12838">
    <property type="entry name" value="Fer4_7"/>
    <property type="match status" value="1"/>
</dbReference>
<dbReference type="SUPFAM" id="SSF54862">
    <property type="entry name" value="4Fe-4S ferredoxins"/>
    <property type="match status" value="1"/>
</dbReference>
<evidence type="ECO:0000256" key="2">
    <source>
        <dbReference type="ARBA" id="ARBA00022485"/>
    </source>
</evidence>
<reference evidence="10 11" key="1">
    <citation type="submission" date="2016-11" db="EMBL/GenBank/DDBJ databases">
        <authorList>
            <person name="Jaros S."/>
            <person name="Januszkiewicz K."/>
            <person name="Wedrychowicz H."/>
        </authorList>
    </citation>
    <scope>NUCLEOTIDE SEQUENCE [LARGE SCALE GENOMIC DNA]</scope>
    <source>
        <strain evidence="10 11">DSM 10068</strain>
    </source>
</reference>
<dbReference type="SFLD" id="SFLDG01118">
    <property type="entry name" value="activating_enzymes__group_2"/>
    <property type="match status" value="1"/>
</dbReference>
<evidence type="ECO:0000259" key="9">
    <source>
        <dbReference type="PROSITE" id="PS51918"/>
    </source>
</evidence>
<dbReference type="Pfam" id="PF04055">
    <property type="entry name" value="Radical_SAM"/>
    <property type="match status" value="1"/>
</dbReference>
<dbReference type="InterPro" id="IPR058240">
    <property type="entry name" value="rSAM_sf"/>
</dbReference>
<dbReference type="PANTHER" id="PTHR30352:SF4">
    <property type="entry name" value="PYRUVATE FORMATE-LYASE 2-ACTIVATING ENZYME"/>
    <property type="match status" value="1"/>
</dbReference>
<dbReference type="PROSITE" id="PS51918">
    <property type="entry name" value="RADICAL_SAM"/>
    <property type="match status" value="1"/>
</dbReference>
<dbReference type="InterPro" id="IPR040074">
    <property type="entry name" value="BssD/PflA/YjjW"/>
</dbReference>
<keyword evidence="3" id="KW-0949">S-adenosyl-L-methionine</keyword>
<keyword evidence="10" id="KW-0670">Pyruvate</keyword>
<dbReference type="Gene3D" id="3.30.70.20">
    <property type="match status" value="1"/>
</dbReference>
<dbReference type="OrthoDB" id="9782387at2"/>
<evidence type="ECO:0000313" key="11">
    <source>
        <dbReference type="Proteomes" id="UP000183995"/>
    </source>
</evidence>
<protein>
    <submittedName>
        <fullName evidence="10">Pyruvate formate lyase activating enzyme</fullName>
    </submittedName>
</protein>
<accession>A0A1M5YMR4</accession>
<dbReference type="Gene3D" id="3.80.30.10">
    <property type="entry name" value="pyruvate-formate lyase- activating enzyme"/>
    <property type="match status" value="1"/>
</dbReference>
<dbReference type="InterPro" id="IPR034457">
    <property type="entry name" value="Organic_radical-activating"/>
</dbReference>
<dbReference type="PIRSF" id="PIRSF000371">
    <property type="entry name" value="PFL_act_enz"/>
    <property type="match status" value="1"/>
</dbReference>
<comment type="catalytic activity">
    <reaction evidence="7">
        <text>glycyl-[protein] + reduced [flavodoxin] + S-adenosyl-L-methionine = glycin-2-yl radical-[protein] + semiquinone [flavodoxin] + 5'-deoxyadenosine + L-methionine + H(+)</text>
        <dbReference type="Rhea" id="RHEA:61976"/>
        <dbReference type="Rhea" id="RHEA-COMP:10622"/>
        <dbReference type="Rhea" id="RHEA-COMP:14480"/>
        <dbReference type="Rhea" id="RHEA-COMP:15993"/>
        <dbReference type="Rhea" id="RHEA-COMP:15994"/>
        <dbReference type="ChEBI" id="CHEBI:15378"/>
        <dbReference type="ChEBI" id="CHEBI:17319"/>
        <dbReference type="ChEBI" id="CHEBI:29947"/>
        <dbReference type="ChEBI" id="CHEBI:32722"/>
        <dbReference type="ChEBI" id="CHEBI:57618"/>
        <dbReference type="ChEBI" id="CHEBI:57844"/>
        <dbReference type="ChEBI" id="CHEBI:59789"/>
        <dbReference type="ChEBI" id="CHEBI:140311"/>
    </reaction>
</comment>
<dbReference type="InterPro" id="IPR007197">
    <property type="entry name" value="rSAM"/>
</dbReference>
<dbReference type="InterPro" id="IPR012839">
    <property type="entry name" value="Organic_radical_activase"/>
</dbReference>
<dbReference type="Pfam" id="PF13353">
    <property type="entry name" value="Fer4_12"/>
    <property type="match status" value="1"/>
</dbReference>
<keyword evidence="4" id="KW-0479">Metal-binding</keyword>
<keyword evidence="2" id="KW-0004">4Fe-4S</keyword>
<dbReference type="PROSITE" id="PS51379">
    <property type="entry name" value="4FE4S_FER_2"/>
    <property type="match status" value="2"/>
</dbReference>
<dbReference type="RefSeq" id="WP_073079872.1">
    <property type="nucleotide sequence ID" value="NZ_FQXV01000009.1"/>
</dbReference>
<evidence type="ECO:0000256" key="1">
    <source>
        <dbReference type="ARBA" id="ARBA00001966"/>
    </source>
</evidence>
<evidence type="ECO:0000256" key="4">
    <source>
        <dbReference type="ARBA" id="ARBA00022723"/>
    </source>
</evidence>
<dbReference type="Proteomes" id="UP000183995">
    <property type="component" value="Unassembled WGS sequence"/>
</dbReference>
<dbReference type="PANTHER" id="PTHR30352">
    <property type="entry name" value="PYRUVATE FORMATE-LYASE-ACTIVATING ENZYME"/>
    <property type="match status" value="1"/>
</dbReference>
<keyword evidence="5" id="KW-0408">Iron</keyword>
<name>A0A1M5YMR4_9FIRM</name>
<gene>
    <name evidence="10" type="ORF">SAMN02745823_02685</name>
</gene>
<sequence>METKALTGKFYDIQGFSVHDGPGIRLTLFMKGCPLRCPWCHSPESQAFPTELNWMEIKCVGIEKCGNCLKVCPHGAISPGGKKKSLTGDDEITLVTVDRSKCDNCGKCAEACTSKALYMCGTDYTLDEIMERVRRDVPFFKKSGGGVTVSGGECLWQPEFLLEILKKCKEEGIHTAVDTTGYAKWEVIEPLLPYTDLFLLDIKGIDPELHKRVVGVPNELILENARKIAKAGGKFQIRIPTIPMYNDSVKAFDDMGKFIVELGDAVEVVQLLPYHNLGTVKWERLQRSAPILEATPPSDELMQARKKQLEDLGLNVIIH</sequence>
<evidence type="ECO:0000256" key="3">
    <source>
        <dbReference type="ARBA" id="ARBA00022691"/>
    </source>
</evidence>
<evidence type="ECO:0000256" key="7">
    <source>
        <dbReference type="ARBA" id="ARBA00047365"/>
    </source>
</evidence>
<dbReference type="GO" id="GO:0051539">
    <property type="term" value="F:4 iron, 4 sulfur cluster binding"/>
    <property type="evidence" value="ECO:0007669"/>
    <property type="project" value="UniProtKB-KW"/>
</dbReference>
<dbReference type="GO" id="GO:0016491">
    <property type="term" value="F:oxidoreductase activity"/>
    <property type="evidence" value="ECO:0007669"/>
    <property type="project" value="InterPro"/>
</dbReference>
<dbReference type="InterPro" id="IPR017896">
    <property type="entry name" value="4Fe4S_Fe-S-bd"/>
</dbReference>
<feature type="domain" description="4Fe-4S ferredoxin-type" evidence="8">
    <location>
        <begin position="48"/>
        <end position="82"/>
    </location>
</feature>
<dbReference type="SUPFAM" id="SSF102114">
    <property type="entry name" value="Radical SAM enzymes"/>
    <property type="match status" value="1"/>
</dbReference>
<evidence type="ECO:0000256" key="5">
    <source>
        <dbReference type="ARBA" id="ARBA00023004"/>
    </source>
</evidence>
<keyword evidence="6" id="KW-0411">Iron-sulfur</keyword>
<dbReference type="AlphaFoldDB" id="A0A1M5YMR4"/>
<evidence type="ECO:0000313" key="10">
    <source>
        <dbReference type="EMBL" id="SHI13387.1"/>
    </source>
</evidence>
<dbReference type="NCBIfam" id="TIGR02494">
    <property type="entry name" value="PFLE_PFLC"/>
    <property type="match status" value="1"/>
</dbReference>
<proteinExistence type="predicted"/>
<dbReference type="EMBL" id="FQXV01000009">
    <property type="protein sequence ID" value="SHI13387.1"/>
    <property type="molecule type" value="Genomic_DNA"/>
</dbReference>
<comment type="cofactor">
    <cofactor evidence="1">
        <name>[4Fe-4S] cluster</name>
        <dbReference type="ChEBI" id="CHEBI:49883"/>
    </cofactor>
</comment>
<feature type="domain" description="Radical SAM core" evidence="9">
    <location>
        <begin position="19"/>
        <end position="311"/>
    </location>
</feature>
<dbReference type="SFLD" id="SFLDG01066">
    <property type="entry name" value="organic_radical-activating_enz"/>
    <property type="match status" value="1"/>
</dbReference>
<dbReference type="STRING" id="1123282.SAMN02745823_02685"/>
<keyword evidence="10" id="KW-0456">Lyase</keyword>
<feature type="domain" description="4Fe-4S ferredoxin-type" evidence="8">
    <location>
        <begin position="93"/>
        <end position="122"/>
    </location>
</feature>
<evidence type="ECO:0000256" key="6">
    <source>
        <dbReference type="ARBA" id="ARBA00023014"/>
    </source>
</evidence>
<dbReference type="GO" id="GO:0016829">
    <property type="term" value="F:lyase activity"/>
    <property type="evidence" value="ECO:0007669"/>
    <property type="project" value="UniProtKB-KW"/>
</dbReference>
<dbReference type="GO" id="GO:0046872">
    <property type="term" value="F:metal ion binding"/>
    <property type="evidence" value="ECO:0007669"/>
    <property type="project" value="UniProtKB-KW"/>
</dbReference>
<keyword evidence="11" id="KW-1185">Reference proteome</keyword>
<organism evidence="10 11">
    <name type="scientific">Sporobacter termitidis DSM 10068</name>
    <dbReference type="NCBI Taxonomy" id="1123282"/>
    <lineage>
        <taxon>Bacteria</taxon>
        <taxon>Bacillati</taxon>
        <taxon>Bacillota</taxon>
        <taxon>Clostridia</taxon>
        <taxon>Eubacteriales</taxon>
        <taxon>Oscillospiraceae</taxon>
        <taxon>Sporobacter</taxon>
    </lineage>
</organism>